<dbReference type="KEGG" id="fse:DI487_00925"/>
<dbReference type="EMBL" id="CP029463">
    <property type="protein sequence ID" value="AWM12574.1"/>
    <property type="molecule type" value="Genomic_DNA"/>
</dbReference>
<evidence type="ECO:0000256" key="6">
    <source>
        <dbReference type="ARBA" id="ARBA00023315"/>
    </source>
</evidence>
<evidence type="ECO:0000256" key="7">
    <source>
        <dbReference type="SAM" id="Phobius"/>
    </source>
</evidence>
<keyword evidence="2" id="KW-1003">Cell membrane</keyword>
<dbReference type="InterPro" id="IPR004960">
    <property type="entry name" value="LipA_acyltrans"/>
</dbReference>
<keyword evidence="7" id="KW-0812">Transmembrane</keyword>
<dbReference type="Pfam" id="PF03279">
    <property type="entry name" value="Lip_A_acyltrans"/>
    <property type="match status" value="1"/>
</dbReference>
<accession>A0A2U8QRU8</accession>
<dbReference type="PANTHER" id="PTHR30606">
    <property type="entry name" value="LIPID A BIOSYNTHESIS LAUROYL ACYLTRANSFERASE"/>
    <property type="match status" value="1"/>
</dbReference>
<keyword evidence="3" id="KW-0997">Cell inner membrane</keyword>
<keyword evidence="5 7" id="KW-0472">Membrane</keyword>
<dbReference type="Proteomes" id="UP000245429">
    <property type="component" value="Chromosome"/>
</dbReference>
<evidence type="ECO:0000256" key="1">
    <source>
        <dbReference type="ARBA" id="ARBA00004533"/>
    </source>
</evidence>
<dbReference type="PIRSF" id="PIRSF026649">
    <property type="entry name" value="MsbB"/>
    <property type="match status" value="1"/>
</dbReference>
<dbReference type="GO" id="GO:0016746">
    <property type="term" value="F:acyltransferase activity"/>
    <property type="evidence" value="ECO:0007669"/>
    <property type="project" value="UniProtKB-KW"/>
</dbReference>
<dbReference type="AlphaFoldDB" id="A0A2U8QRU8"/>
<evidence type="ECO:0000256" key="2">
    <source>
        <dbReference type="ARBA" id="ARBA00022475"/>
    </source>
</evidence>
<reference evidence="8 9" key="1">
    <citation type="submission" date="2018-05" db="EMBL/GenBank/DDBJ databases">
        <title>Flavobacterium sp. MEBiC07310.</title>
        <authorList>
            <person name="Baek K."/>
        </authorList>
    </citation>
    <scope>NUCLEOTIDE SEQUENCE [LARGE SCALE GENOMIC DNA]</scope>
    <source>
        <strain evidence="8 9">MEBiC07310</strain>
    </source>
</reference>
<dbReference type="RefSeq" id="WP_109567983.1">
    <property type="nucleotide sequence ID" value="NZ_CP029463.1"/>
</dbReference>
<keyword evidence="7" id="KW-1133">Transmembrane helix</keyword>
<dbReference type="GO" id="GO:0009247">
    <property type="term" value="P:glycolipid biosynthetic process"/>
    <property type="evidence" value="ECO:0007669"/>
    <property type="project" value="UniProtKB-ARBA"/>
</dbReference>
<evidence type="ECO:0000313" key="9">
    <source>
        <dbReference type="Proteomes" id="UP000245429"/>
    </source>
</evidence>
<dbReference type="CDD" id="cd07984">
    <property type="entry name" value="LPLAT_LABLAT-like"/>
    <property type="match status" value="1"/>
</dbReference>
<keyword evidence="6 8" id="KW-0012">Acyltransferase</keyword>
<evidence type="ECO:0000256" key="3">
    <source>
        <dbReference type="ARBA" id="ARBA00022519"/>
    </source>
</evidence>
<dbReference type="PANTHER" id="PTHR30606:SF10">
    <property type="entry name" value="PHOSPHATIDYLINOSITOL MANNOSIDE ACYLTRANSFERASE"/>
    <property type="match status" value="1"/>
</dbReference>
<protein>
    <submittedName>
        <fullName evidence="8">Lipid A biosynthesis acyltransferase</fullName>
    </submittedName>
</protein>
<feature type="transmembrane region" description="Helical" evidence="7">
    <location>
        <begin position="7"/>
        <end position="27"/>
    </location>
</feature>
<evidence type="ECO:0000256" key="5">
    <source>
        <dbReference type="ARBA" id="ARBA00023136"/>
    </source>
</evidence>
<dbReference type="GO" id="GO:0005886">
    <property type="term" value="C:plasma membrane"/>
    <property type="evidence" value="ECO:0007669"/>
    <property type="project" value="UniProtKB-SubCell"/>
</dbReference>
<name>A0A2U8QRU8_9FLAO</name>
<organism evidence="8 9">
    <name type="scientific">Flavobacterium sediminis</name>
    <dbReference type="NCBI Taxonomy" id="2201181"/>
    <lineage>
        <taxon>Bacteria</taxon>
        <taxon>Pseudomonadati</taxon>
        <taxon>Bacteroidota</taxon>
        <taxon>Flavobacteriia</taxon>
        <taxon>Flavobacteriales</taxon>
        <taxon>Flavobacteriaceae</taxon>
        <taxon>Flavobacterium</taxon>
    </lineage>
</organism>
<evidence type="ECO:0000256" key="4">
    <source>
        <dbReference type="ARBA" id="ARBA00022679"/>
    </source>
</evidence>
<keyword evidence="4 8" id="KW-0808">Transferase</keyword>
<gene>
    <name evidence="8" type="ORF">DI487_00925</name>
</gene>
<keyword evidence="9" id="KW-1185">Reference proteome</keyword>
<comment type="subcellular location">
    <subcellularLocation>
        <location evidence="1">Cell inner membrane</location>
    </subcellularLocation>
</comment>
<evidence type="ECO:0000313" key="8">
    <source>
        <dbReference type="EMBL" id="AWM12574.1"/>
    </source>
</evidence>
<dbReference type="OrthoDB" id="9801955at2"/>
<proteinExistence type="predicted"/>
<sequence>MQRIAYYFAYPILWIVSILPFPIFYFVSDCIKVIIYNIIGYRKKTVRSNIELAFPNLSKKERLAIEKKSYRHLCDMFMEMVKTMTISKKEIQKRFRFTNLDLFEEYEDKGKSIILFYAHYASWEWSVTLGTYIRFKGFGIYKRIKNPYFDHLMRSIRSRFDATLLDTKHTVKEVTENQNKGILGVYGFISDQTPGGSSRAKYWDTFLGHEVPIHTGGEMLARHLDMNVLYMKVKKIKRGYYEATFIPITDNNIETLPEFEVSRRFIREVEKQIYEAPEYYFWTHKRWKFKRNKKKK</sequence>